<dbReference type="GO" id="GO:0005829">
    <property type="term" value="C:cytosol"/>
    <property type="evidence" value="ECO:0007669"/>
    <property type="project" value="TreeGrafter"/>
</dbReference>
<proteinExistence type="inferred from homology"/>
<evidence type="ECO:0000256" key="5">
    <source>
        <dbReference type="ARBA" id="ARBA00022490"/>
    </source>
</evidence>
<dbReference type="PANTHER" id="PTHR21071:SF4">
    <property type="entry name" value="UDP-N-ACETYLENOLPYRUVOYLGLUCOSAMINE REDUCTASE"/>
    <property type="match status" value="1"/>
</dbReference>
<dbReference type="InterPro" id="IPR003170">
    <property type="entry name" value="MurB"/>
</dbReference>
<dbReference type="AlphaFoldDB" id="A0A1T4ZUD1"/>
<gene>
    <name evidence="16" type="primary">murB</name>
    <name evidence="18" type="ORF">SAMN02745120_0380</name>
</gene>
<dbReference type="GO" id="GO:0071555">
    <property type="term" value="P:cell wall organization"/>
    <property type="evidence" value="ECO:0007669"/>
    <property type="project" value="UniProtKB-KW"/>
</dbReference>
<comment type="pathway">
    <text evidence="4 16">Cell wall biogenesis; peptidoglycan biosynthesis.</text>
</comment>
<reference evidence="19" key="1">
    <citation type="submission" date="2017-02" db="EMBL/GenBank/DDBJ databases">
        <authorList>
            <person name="Varghese N."/>
            <person name="Submissions S."/>
        </authorList>
    </citation>
    <scope>NUCLEOTIDE SEQUENCE [LARGE SCALE GENOMIC DNA]</scope>
    <source>
        <strain evidence="19">ATCC 35199</strain>
    </source>
</reference>
<keyword evidence="9 16" id="KW-0521">NADP</keyword>
<dbReference type="Pfam" id="PF01565">
    <property type="entry name" value="FAD_binding_4"/>
    <property type="match status" value="1"/>
</dbReference>
<evidence type="ECO:0000256" key="15">
    <source>
        <dbReference type="ARBA" id="ARBA00048914"/>
    </source>
</evidence>
<dbReference type="SUPFAM" id="SSF56194">
    <property type="entry name" value="Uridine diphospho-N-Acetylenolpyruvylglucosamine reductase, MurB, C-terminal domain"/>
    <property type="match status" value="1"/>
</dbReference>
<comment type="similarity">
    <text evidence="16">Belongs to the MurB family.</text>
</comment>
<dbReference type="EMBL" id="FUYN01000001">
    <property type="protein sequence ID" value="SKB26119.1"/>
    <property type="molecule type" value="Genomic_DNA"/>
</dbReference>
<dbReference type="GO" id="GO:0008762">
    <property type="term" value="F:UDP-N-acetylmuramate dehydrogenase activity"/>
    <property type="evidence" value="ECO:0007669"/>
    <property type="project" value="UniProtKB-UniRule"/>
</dbReference>
<dbReference type="InterPro" id="IPR016166">
    <property type="entry name" value="FAD-bd_PCMH"/>
</dbReference>
<comment type="subcellular location">
    <subcellularLocation>
        <location evidence="3 16">Cytoplasm</location>
    </subcellularLocation>
</comment>
<evidence type="ECO:0000256" key="3">
    <source>
        <dbReference type="ARBA" id="ARBA00004496"/>
    </source>
</evidence>
<organism evidence="18 19">
    <name type="scientific">Acetoanaerobium noterae</name>
    <dbReference type="NCBI Taxonomy" id="745369"/>
    <lineage>
        <taxon>Bacteria</taxon>
        <taxon>Bacillati</taxon>
        <taxon>Bacillota</taxon>
        <taxon>Clostridia</taxon>
        <taxon>Peptostreptococcales</taxon>
        <taxon>Filifactoraceae</taxon>
        <taxon>Acetoanaerobium</taxon>
    </lineage>
</organism>
<comment type="catalytic activity">
    <reaction evidence="15 16">
        <text>UDP-N-acetyl-alpha-D-muramate + NADP(+) = UDP-N-acetyl-3-O-(1-carboxyvinyl)-alpha-D-glucosamine + NADPH + H(+)</text>
        <dbReference type="Rhea" id="RHEA:12248"/>
        <dbReference type="ChEBI" id="CHEBI:15378"/>
        <dbReference type="ChEBI" id="CHEBI:57783"/>
        <dbReference type="ChEBI" id="CHEBI:58349"/>
        <dbReference type="ChEBI" id="CHEBI:68483"/>
        <dbReference type="ChEBI" id="CHEBI:70757"/>
        <dbReference type="EC" id="1.3.1.98"/>
    </reaction>
</comment>
<dbReference type="OrthoDB" id="9804753at2"/>
<evidence type="ECO:0000256" key="6">
    <source>
        <dbReference type="ARBA" id="ARBA00022618"/>
    </source>
</evidence>
<evidence type="ECO:0000256" key="4">
    <source>
        <dbReference type="ARBA" id="ARBA00004752"/>
    </source>
</evidence>
<protein>
    <recommendedName>
        <fullName evidence="16">UDP-N-acetylenolpyruvoylglucosamine reductase</fullName>
        <ecNumber evidence="16">1.3.1.98</ecNumber>
    </recommendedName>
    <alternativeName>
        <fullName evidence="16">UDP-N-acetylmuramate dehydrogenase</fullName>
    </alternativeName>
</protein>
<dbReference type="Gene3D" id="3.30.43.10">
    <property type="entry name" value="Uridine Diphospho-n-acetylenolpyruvylglucosamine Reductase, domain 2"/>
    <property type="match status" value="1"/>
</dbReference>
<keyword evidence="19" id="KW-1185">Reference proteome</keyword>
<sequence length="302" mass="33128">MRETYDILKNIVSEEDILTKEYMKNHTSFKIGGSADFLVTPRTVDQIQNLIKTLKKENIPVFIMGNGSNLLVSDKGIRGVVIKLSKNFSSFSISGDEVTAQSGILLSTLSKSIVNESLSGFEFASGIPGTIGGAVTMNAGAYDSEMKNIVEEVVAMDMDGNIKTFTNQEMNFRYRKSRVTDETLVVLEAKLKLGKGSIEDIKAKIDDFTVRRTTKQPLTAYSAGSTFKRPEGYFAGKLIEDAGLKGIIMRNAAVSSLHSGFVINTGDATCENILELIEFIKLTVFSKFGVMLEEEVRVVGEQ</sequence>
<evidence type="ECO:0000256" key="9">
    <source>
        <dbReference type="ARBA" id="ARBA00022857"/>
    </source>
</evidence>
<dbReference type="InterPro" id="IPR036635">
    <property type="entry name" value="MurB_C_sf"/>
</dbReference>
<evidence type="ECO:0000259" key="17">
    <source>
        <dbReference type="PROSITE" id="PS51387"/>
    </source>
</evidence>
<comment type="cofactor">
    <cofactor evidence="1 16">
        <name>FAD</name>
        <dbReference type="ChEBI" id="CHEBI:57692"/>
    </cofactor>
</comment>
<evidence type="ECO:0000256" key="16">
    <source>
        <dbReference type="HAMAP-Rule" id="MF_00037"/>
    </source>
</evidence>
<feature type="active site" description="Proton donor" evidence="16">
    <location>
        <position position="225"/>
    </location>
</feature>
<evidence type="ECO:0000256" key="14">
    <source>
        <dbReference type="ARBA" id="ARBA00023316"/>
    </source>
</evidence>
<feature type="domain" description="FAD-binding PCMH-type" evidence="17">
    <location>
        <begin position="31"/>
        <end position="196"/>
    </location>
</feature>
<evidence type="ECO:0000256" key="13">
    <source>
        <dbReference type="ARBA" id="ARBA00023306"/>
    </source>
</evidence>
<evidence type="ECO:0000313" key="19">
    <source>
        <dbReference type="Proteomes" id="UP000243406"/>
    </source>
</evidence>
<dbReference type="InterPro" id="IPR016169">
    <property type="entry name" value="FAD-bd_PCMH_sub2"/>
</dbReference>
<name>A0A1T4ZUD1_9FIRM</name>
<keyword evidence="8 16" id="KW-0274">FAD</keyword>
<dbReference type="InterPro" id="IPR036318">
    <property type="entry name" value="FAD-bd_PCMH-like_sf"/>
</dbReference>
<keyword evidence="12 16" id="KW-0560">Oxidoreductase</keyword>
<evidence type="ECO:0000256" key="1">
    <source>
        <dbReference type="ARBA" id="ARBA00001974"/>
    </source>
</evidence>
<dbReference type="UniPathway" id="UPA00219"/>
<keyword evidence="13 16" id="KW-0131">Cell cycle</keyword>
<comment type="function">
    <text evidence="2 16">Cell wall formation.</text>
</comment>
<evidence type="ECO:0000256" key="7">
    <source>
        <dbReference type="ARBA" id="ARBA00022630"/>
    </source>
</evidence>
<evidence type="ECO:0000256" key="10">
    <source>
        <dbReference type="ARBA" id="ARBA00022960"/>
    </source>
</evidence>
<evidence type="ECO:0000313" key="18">
    <source>
        <dbReference type="EMBL" id="SKB26119.1"/>
    </source>
</evidence>
<dbReference type="NCBIfam" id="NF010480">
    <property type="entry name" value="PRK13905.1"/>
    <property type="match status" value="1"/>
</dbReference>
<keyword evidence="14 16" id="KW-0961">Cell wall biogenesis/degradation</keyword>
<evidence type="ECO:0000256" key="12">
    <source>
        <dbReference type="ARBA" id="ARBA00023002"/>
    </source>
</evidence>
<dbReference type="HAMAP" id="MF_00037">
    <property type="entry name" value="MurB"/>
    <property type="match status" value="1"/>
</dbReference>
<dbReference type="SUPFAM" id="SSF56176">
    <property type="entry name" value="FAD-binding/transporter-associated domain-like"/>
    <property type="match status" value="1"/>
</dbReference>
<dbReference type="GO" id="GO:0008360">
    <property type="term" value="P:regulation of cell shape"/>
    <property type="evidence" value="ECO:0007669"/>
    <property type="project" value="UniProtKB-KW"/>
</dbReference>
<keyword evidence="10 16" id="KW-0133">Cell shape</keyword>
<accession>A0A1T4ZUD1</accession>
<keyword evidence="6 16" id="KW-0132">Cell division</keyword>
<dbReference type="GO" id="GO:0051301">
    <property type="term" value="P:cell division"/>
    <property type="evidence" value="ECO:0007669"/>
    <property type="project" value="UniProtKB-KW"/>
</dbReference>
<evidence type="ECO:0000256" key="2">
    <source>
        <dbReference type="ARBA" id="ARBA00003921"/>
    </source>
</evidence>
<dbReference type="Gene3D" id="3.30.465.10">
    <property type="match status" value="1"/>
</dbReference>
<keyword evidence="5 16" id="KW-0963">Cytoplasm</keyword>
<dbReference type="InterPro" id="IPR006094">
    <property type="entry name" value="Oxid_FAD_bind_N"/>
</dbReference>
<evidence type="ECO:0000256" key="8">
    <source>
        <dbReference type="ARBA" id="ARBA00022827"/>
    </source>
</evidence>
<dbReference type="InterPro" id="IPR011601">
    <property type="entry name" value="MurB_C"/>
</dbReference>
<dbReference type="GO" id="GO:0071949">
    <property type="term" value="F:FAD binding"/>
    <property type="evidence" value="ECO:0007669"/>
    <property type="project" value="InterPro"/>
</dbReference>
<dbReference type="EC" id="1.3.1.98" evidence="16"/>
<keyword evidence="11 16" id="KW-0573">Peptidoglycan synthesis</keyword>
<dbReference type="Pfam" id="PF02873">
    <property type="entry name" value="MurB_C"/>
    <property type="match status" value="1"/>
</dbReference>
<feature type="active site" evidence="16">
    <location>
        <position position="175"/>
    </location>
</feature>
<dbReference type="Proteomes" id="UP000243406">
    <property type="component" value="Unassembled WGS sequence"/>
</dbReference>
<dbReference type="PROSITE" id="PS51387">
    <property type="entry name" value="FAD_PCMH"/>
    <property type="match status" value="1"/>
</dbReference>
<dbReference type="GO" id="GO:0009252">
    <property type="term" value="P:peptidoglycan biosynthetic process"/>
    <property type="evidence" value="ECO:0007669"/>
    <property type="project" value="UniProtKB-UniRule"/>
</dbReference>
<evidence type="ECO:0000256" key="11">
    <source>
        <dbReference type="ARBA" id="ARBA00022984"/>
    </source>
</evidence>
<keyword evidence="7 16" id="KW-0285">Flavoprotein</keyword>
<dbReference type="NCBIfam" id="TIGR00179">
    <property type="entry name" value="murB"/>
    <property type="match status" value="1"/>
</dbReference>
<dbReference type="RefSeq" id="WP_079588375.1">
    <property type="nucleotide sequence ID" value="NZ_FUYN01000001.1"/>
</dbReference>
<dbReference type="Gene3D" id="3.90.78.10">
    <property type="entry name" value="UDP-N-acetylenolpyruvoylglucosamine reductase, C-terminal domain"/>
    <property type="match status" value="1"/>
</dbReference>
<dbReference type="PANTHER" id="PTHR21071">
    <property type="entry name" value="UDP-N-ACETYLENOLPYRUVOYLGLUCOSAMINE REDUCTASE"/>
    <property type="match status" value="1"/>
</dbReference>
<feature type="active site" evidence="16">
    <location>
        <position position="295"/>
    </location>
</feature>
<dbReference type="InterPro" id="IPR016167">
    <property type="entry name" value="FAD-bd_PCMH_sub1"/>
</dbReference>